<evidence type="ECO:0000313" key="11">
    <source>
        <dbReference type="EMBL" id="EAT11023.1"/>
    </source>
</evidence>
<dbReference type="InterPro" id="IPR020846">
    <property type="entry name" value="MFS_dom"/>
</dbReference>
<dbReference type="Proteomes" id="UP000004263">
    <property type="component" value="Unassembled WGS sequence"/>
</dbReference>
<dbReference type="Pfam" id="PF07690">
    <property type="entry name" value="MFS_1"/>
    <property type="match status" value="1"/>
</dbReference>
<evidence type="ECO:0000256" key="2">
    <source>
        <dbReference type="ARBA" id="ARBA00006236"/>
    </source>
</evidence>
<dbReference type="InterPro" id="IPR036259">
    <property type="entry name" value="MFS_trans_sf"/>
</dbReference>
<evidence type="ECO:0000313" key="12">
    <source>
        <dbReference type="Proteomes" id="UP000004263"/>
    </source>
</evidence>
<feature type="transmembrane region" description="Helical" evidence="8">
    <location>
        <begin position="153"/>
        <end position="170"/>
    </location>
</feature>
<evidence type="ECO:0000256" key="3">
    <source>
        <dbReference type="ARBA" id="ARBA00022448"/>
    </source>
</evidence>
<keyword evidence="5 8" id="KW-0812">Transmembrane</keyword>
<feature type="transmembrane region" description="Helical" evidence="8">
    <location>
        <begin position="295"/>
        <end position="316"/>
    </location>
</feature>
<accession>Q1MYK8</accession>
<evidence type="ECO:0000256" key="4">
    <source>
        <dbReference type="ARBA" id="ARBA00022475"/>
    </source>
</evidence>
<evidence type="ECO:0000256" key="8">
    <source>
        <dbReference type="RuleBase" id="RU365088"/>
    </source>
</evidence>
<dbReference type="InterPro" id="IPR011701">
    <property type="entry name" value="MFS"/>
</dbReference>
<keyword evidence="7 8" id="KW-0472">Membrane</keyword>
<evidence type="ECO:0000259" key="10">
    <source>
        <dbReference type="PROSITE" id="PS50850"/>
    </source>
</evidence>
<proteinExistence type="inferred from homology"/>
<feature type="transmembrane region" description="Helical" evidence="8">
    <location>
        <begin position="122"/>
        <end position="147"/>
    </location>
</feature>
<comment type="caution">
    <text evidence="8">Lacks conserved residue(s) required for the propagation of feature annotation.</text>
</comment>
<feature type="transmembrane region" description="Helical" evidence="8">
    <location>
        <begin position="64"/>
        <end position="83"/>
    </location>
</feature>
<keyword evidence="9" id="KW-0732">Signal</keyword>
<feature type="signal peptide" evidence="9">
    <location>
        <begin position="1"/>
        <end position="20"/>
    </location>
</feature>
<name>Q1MYK8_9GAMM</name>
<dbReference type="InterPro" id="IPR004812">
    <property type="entry name" value="Efflux_drug-R_Bcr/CmlA"/>
</dbReference>
<dbReference type="PROSITE" id="PS50850">
    <property type="entry name" value="MFS"/>
    <property type="match status" value="1"/>
</dbReference>
<dbReference type="GO" id="GO:1990961">
    <property type="term" value="P:xenobiotic detoxification by transmembrane export across the plasma membrane"/>
    <property type="evidence" value="ECO:0007669"/>
    <property type="project" value="InterPro"/>
</dbReference>
<dbReference type="CDD" id="cd17320">
    <property type="entry name" value="MFS_MdfA_MDR_like"/>
    <property type="match status" value="1"/>
</dbReference>
<gene>
    <name evidence="11" type="ORF">RED65_14287</name>
</gene>
<feature type="chain" id="PRO_5004194435" description="Bcr/CflA family efflux transporter" evidence="9">
    <location>
        <begin position="21"/>
        <end position="389"/>
    </location>
</feature>
<dbReference type="PANTHER" id="PTHR23502:SF132">
    <property type="entry name" value="POLYAMINE TRANSPORTER 2-RELATED"/>
    <property type="match status" value="1"/>
</dbReference>
<dbReference type="EMBL" id="AAQH01000025">
    <property type="protein sequence ID" value="EAT11023.1"/>
    <property type="molecule type" value="Genomic_DNA"/>
</dbReference>
<comment type="caution">
    <text evidence="11">The sequence shown here is derived from an EMBL/GenBank/DDBJ whole genome shotgun (WGS) entry which is preliminary data.</text>
</comment>
<dbReference type="PANTHER" id="PTHR23502">
    <property type="entry name" value="MAJOR FACILITATOR SUPERFAMILY"/>
    <property type="match status" value="1"/>
</dbReference>
<dbReference type="STRING" id="207949.RED65_14287"/>
<sequence length="389" mass="42324">MAMLMSMVALTIDSMLPALAQIAQDLNADHANDAQFIIGAVFLGMALGQMIYGPISDSFGRKPAIYLGVSIFIVGDIISLMASDFHTMLIGRVLQGMGASACRVVSLAMIRDCFSGRHMARVMSLIMLVFIMVPAIAPSIGQLILIFAEWHGIFWVLLGFSLTAVVWLALRQPETLDIEKRVPFSLANIWIGIKETINHNSSRNYTIAGGIMFGALVGYLTSSQQLLQIRYGLGDLFSVYFGLLALTIGLASFANSRLVMKINMEKLCIYALCLISVASLAFFLMSLLFKGLPPFPILFAYLMIAFSGFGILFGNFNALAVHALGHIAGVANSVISTIQTLISVLVGSIIGQLFDDTVFPLVIGFFFCSTLALVIVLRVRHKYGYSDMN</sequence>
<evidence type="ECO:0000256" key="6">
    <source>
        <dbReference type="ARBA" id="ARBA00022989"/>
    </source>
</evidence>
<feature type="transmembrane region" description="Helical" evidence="8">
    <location>
        <begin position="36"/>
        <end position="52"/>
    </location>
</feature>
<comment type="similarity">
    <text evidence="2 8">Belongs to the major facilitator superfamily. Bcr/CmlA family.</text>
</comment>
<keyword evidence="12" id="KW-1185">Reference proteome</keyword>
<feature type="transmembrane region" description="Helical" evidence="8">
    <location>
        <begin position="267"/>
        <end position="289"/>
    </location>
</feature>
<evidence type="ECO:0000256" key="7">
    <source>
        <dbReference type="ARBA" id="ARBA00023136"/>
    </source>
</evidence>
<keyword evidence="8" id="KW-0997">Cell inner membrane</keyword>
<dbReference type="AlphaFoldDB" id="Q1MYK8"/>
<feature type="transmembrane region" description="Helical" evidence="8">
    <location>
        <begin position="328"/>
        <end position="351"/>
    </location>
</feature>
<feature type="transmembrane region" description="Helical" evidence="8">
    <location>
        <begin position="237"/>
        <end position="255"/>
    </location>
</feature>
<dbReference type="GO" id="GO:0005886">
    <property type="term" value="C:plasma membrane"/>
    <property type="evidence" value="ECO:0007669"/>
    <property type="project" value="UniProtKB-SubCell"/>
</dbReference>
<keyword evidence="3 8" id="KW-0813">Transport</keyword>
<evidence type="ECO:0000256" key="9">
    <source>
        <dbReference type="SAM" id="SignalP"/>
    </source>
</evidence>
<evidence type="ECO:0000256" key="1">
    <source>
        <dbReference type="ARBA" id="ARBA00004651"/>
    </source>
</evidence>
<feature type="transmembrane region" description="Helical" evidence="8">
    <location>
        <begin position="204"/>
        <end position="222"/>
    </location>
</feature>
<reference evidence="11 12" key="1">
    <citation type="submission" date="2006-03" db="EMBL/GenBank/DDBJ databases">
        <authorList>
            <person name="Pinhassi J."/>
            <person name="Pedros-Alio C."/>
            <person name="Ferriera S."/>
            <person name="Johnson J."/>
            <person name="Kravitz S."/>
            <person name="Halpern A."/>
            <person name="Remington K."/>
            <person name="Beeson K."/>
            <person name="Tran B."/>
            <person name="Rogers Y.-H."/>
            <person name="Friedman R."/>
            <person name="Venter J.C."/>
        </authorList>
    </citation>
    <scope>NUCLEOTIDE SEQUENCE [LARGE SCALE GENOMIC DNA]</scope>
    <source>
        <strain evidence="11 12">RED65</strain>
    </source>
</reference>
<dbReference type="NCBIfam" id="TIGR00710">
    <property type="entry name" value="efflux_Bcr_CflA"/>
    <property type="match status" value="1"/>
</dbReference>
<keyword evidence="4" id="KW-1003">Cell membrane</keyword>
<dbReference type="GO" id="GO:0042910">
    <property type="term" value="F:xenobiotic transmembrane transporter activity"/>
    <property type="evidence" value="ECO:0007669"/>
    <property type="project" value="InterPro"/>
</dbReference>
<dbReference type="HOGENOM" id="CLU_001265_47_0_6"/>
<dbReference type="Gene3D" id="1.20.1720.10">
    <property type="entry name" value="Multidrug resistance protein D"/>
    <property type="match status" value="1"/>
</dbReference>
<protein>
    <recommendedName>
        <fullName evidence="8">Bcr/CflA family efflux transporter</fullName>
    </recommendedName>
</protein>
<feature type="transmembrane region" description="Helical" evidence="8">
    <location>
        <begin position="357"/>
        <end position="379"/>
    </location>
</feature>
<comment type="subcellular location">
    <subcellularLocation>
        <location evidence="8">Cell inner membrane</location>
        <topology evidence="8">Multi-pass membrane protein</topology>
    </subcellularLocation>
    <subcellularLocation>
        <location evidence="1">Cell membrane</location>
        <topology evidence="1">Multi-pass membrane protein</topology>
    </subcellularLocation>
</comment>
<organism evidence="11 12">
    <name type="scientific">Bermanella marisrubri</name>
    <dbReference type="NCBI Taxonomy" id="207949"/>
    <lineage>
        <taxon>Bacteria</taxon>
        <taxon>Pseudomonadati</taxon>
        <taxon>Pseudomonadota</taxon>
        <taxon>Gammaproteobacteria</taxon>
        <taxon>Oceanospirillales</taxon>
        <taxon>Oceanospirillaceae</taxon>
        <taxon>Bermanella</taxon>
    </lineage>
</organism>
<keyword evidence="6 8" id="KW-1133">Transmembrane helix</keyword>
<feature type="domain" description="Major facilitator superfamily (MFS) profile" evidence="10">
    <location>
        <begin position="1"/>
        <end position="382"/>
    </location>
</feature>
<evidence type="ECO:0000256" key="5">
    <source>
        <dbReference type="ARBA" id="ARBA00022692"/>
    </source>
</evidence>
<dbReference type="SUPFAM" id="SSF103473">
    <property type="entry name" value="MFS general substrate transporter"/>
    <property type="match status" value="1"/>
</dbReference>